<comment type="caution">
    <text evidence="2">The sequence shown here is derived from an EMBL/GenBank/DDBJ whole genome shotgun (WGS) entry which is preliminary data.</text>
</comment>
<feature type="region of interest" description="Disordered" evidence="1">
    <location>
        <begin position="23"/>
        <end position="111"/>
    </location>
</feature>
<reference evidence="2 3" key="1">
    <citation type="submission" date="2024-06" db="EMBL/GenBank/DDBJ databases">
        <title>A chromosome-level genome assembly of beet webworm, Loxostege sticticalis.</title>
        <authorList>
            <person name="Zhang Y."/>
        </authorList>
    </citation>
    <scope>NUCLEOTIDE SEQUENCE [LARGE SCALE GENOMIC DNA]</scope>
    <source>
        <strain evidence="2">AQ028</strain>
        <tissue evidence="2">Male pupae</tissue>
    </source>
</reference>
<dbReference type="AlphaFoldDB" id="A0ABD0SVN0"/>
<feature type="compositionally biased region" description="Basic and acidic residues" evidence="1">
    <location>
        <begin position="48"/>
        <end position="84"/>
    </location>
</feature>
<dbReference type="Proteomes" id="UP001549921">
    <property type="component" value="Unassembled WGS sequence"/>
</dbReference>
<proteinExistence type="predicted"/>
<organism evidence="2 3">
    <name type="scientific">Loxostege sticticalis</name>
    <name type="common">Beet webworm moth</name>
    <dbReference type="NCBI Taxonomy" id="481309"/>
    <lineage>
        <taxon>Eukaryota</taxon>
        <taxon>Metazoa</taxon>
        <taxon>Ecdysozoa</taxon>
        <taxon>Arthropoda</taxon>
        <taxon>Hexapoda</taxon>
        <taxon>Insecta</taxon>
        <taxon>Pterygota</taxon>
        <taxon>Neoptera</taxon>
        <taxon>Endopterygota</taxon>
        <taxon>Lepidoptera</taxon>
        <taxon>Glossata</taxon>
        <taxon>Ditrysia</taxon>
        <taxon>Pyraloidea</taxon>
        <taxon>Crambidae</taxon>
        <taxon>Pyraustinae</taxon>
        <taxon>Loxostege</taxon>
    </lineage>
</organism>
<protein>
    <submittedName>
        <fullName evidence="2">Uncharacterized protein</fullName>
    </submittedName>
</protein>
<feature type="compositionally biased region" description="Basic residues" evidence="1">
    <location>
        <begin position="97"/>
        <end position="111"/>
    </location>
</feature>
<evidence type="ECO:0000313" key="2">
    <source>
        <dbReference type="EMBL" id="KAL0829650.1"/>
    </source>
</evidence>
<dbReference type="EMBL" id="JBEDNZ010000014">
    <property type="protein sequence ID" value="KAL0829650.1"/>
    <property type="molecule type" value="Genomic_DNA"/>
</dbReference>
<accession>A0ABD0SVN0</accession>
<name>A0ABD0SVN0_LOXSC</name>
<evidence type="ECO:0000256" key="1">
    <source>
        <dbReference type="SAM" id="MobiDB-lite"/>
    </source>
</evidence>
<gene>
    <name evidence="2" type="ORF">ABMA28_003156</name>
</gene>
<sequence>MRYGSMNITEPKRKRKLNVVAGKSVSFKEIEDYIESGPSGENKKKKNNDKNAAKKTKMPDNKTKATKEKERSNNSDVTAHKQITENHSSTSDENNIKKNKRKGIGKKTKRT</sequence>
<evidence type="ECO:0000313" key="3">
    <source>
        <dbReference type="Proteomes" id="UP001549921"/>
    </source>
</evidence>